<evidence type="ECO:0000313" key="2">
    <source>
        <dbReference type="Proteomes" id="UP000310314"/>
    </source>
</evidence>
<protein>
    <submittedName>
        <fullName evidence="1">Uncharacterized protein</fullName>
    </submittedName>
</protein>
<gene>
    <name evidence="1" type="ORF">FEE95_13295</name>
</gene>
<dbReference type="EMBL" id="VATY01000002">
    <property type="protein sequence ID" value="TMM57455.1"/>
    <property type="molecule type" value="Genomic_DNA"/>
</dbReference>
<proteinExistence type="predicted"/>
<name>A0A5S3QIQ6_9FLAO</name>
<dbReference type="OrthoDB" id="982601at2"/>
<dbReference type="Proteomes" id="UP000310314">
    <property type="component" value="Unassembled WGS sequence"/>
</dbReference>
<dbReference type="AlphaFoldDB" id="A0A5S3QIQ6"/>
<reference evidence="1 2" key="1">
    <citation type="submission" date="2019-05" db="EMBL/GenBank/DDBJ databases">
        <authorList>
            <person name="Zhang J.-Y."/>
            <person name="Feg X."/>
            <person name="Du Z.-J."/>
        </authorList>
    </citation>
    <scope>NUCLEOTIDE SEQUENCE [LARGE SCALE GENOMIC DNA]</scope>
    <source>
        <strain evidence="1 2">RZ26</strain>
    </source>
</reference>
<evidence type="ECO:0000313" key="1">
    <source>
        <dbReference type="EMBL" id="TMM57455.1"/>
    </source>
</evidence>
<dbReference type="RefSeq" id="WP_138658474.1">
    <property type="nucleotide sequence ID" value="NZ_VATY01000002.1"/>
</dbReference>
<comment type="caution">
    <text evidence="1">The sequence shown here is derived from an EMBL/GenBank/DDBJ whole genome shotgun (WGS) entry which is preliminary data.</text>
</comment>
<accession>A0A5S3QIQ6</accession>
<keyword evidence="2" id="KW-1185">Reference proteome</keyword>
<sequence>MAINQFLTFVLPRKPIEEKYGGIPKQLEIKHAEWEKYWENYDMELNDEPEPEFEDAISTKWWKGIEINIVELRKDIDKIITRAEWNGGTSWKTEKAEFDHDLSIDFNDTENYIEDFRFRTDLTDSTLTFIKSILDLCNRKDWILMDDKGNLCEPIIQNLAELIKDSDADRFLRNPTEFFENIK</sequence>
<organism evidence="1 2">
    <name type="scientific">Maribacter algarum</name>
    <name type="common">ex Zhang et al. 2020</name>
    <dbReference type="NCBI Taxonomy" id="2578118"/>
    <lineage>
        <taxon>Bacteria</taxon>
        <taxon>Pseudomonadati</taxon>
        <taxon>Bacteroidota</taxon>
        <taxon>Flavobacteriia</taxon>
        <taxon>Flavobacteriales</taxon>
        <taxon>Flavobacteriaceae</taxon>
        <taxon>Maribacter</taxon>
    </lineage>
</organism>